<dbReference type="GO" id="GO:0098552">
    <property type="term" value="C:side of membrane"/>
    <property type="evidence" value="ECO:0007669"/>
    <property type="project" value="UniProtKB-KW"/>
</dbReference>
<evidence type="ECO:0000259" key="10">
    <source>
        <dbReference type="PROSITE" id="PS50213"/>
    </source>
</evidence>
<keyword evidence="9" id="KW-1133">Transmembrane helix</keyword>
<dbReference type="Pfam" id="PF02469">
    <property type="entry name" value="Fasciclin"/>
    <property type="match status" value="1"/>
</dbReference>
<keyword evidence="5" id="KW-0732">Signal</keyword>
<keyword evidence="6 9" id="KW-0472">Membrane</keyword>
<evidence type="ECO:0000256" key="7">
    <source>
        <dbReference type="ARBA" id="ARBA00024686"/>
    </source>
</evidence>
<dbReference type="GO" id="GO:0009834">
    <property type="term" value="P:plant-type secondary cell wall biogenesis"/>
    <property type="evidence" value="ECO:0007669"/>
    <property type="project" value="TreeGrafter"/>
</dbReference>
<evidence type="ECO:0000256" key="5">
    <source>
        <dbReference type="ARBA" id="ARBA00022729"/>
    </source>
</evidence>
<dbReference type="InterPro" id="IPR045003">
    <property type="entry name" value="FLA_A"/>
</dbReference>
<keyword evidence="4" id="KW-0336">GPI-anchor</keyword>
<feature type="compositionally biased region" description="Pro residues" evidence="8">
    <location>
        <begin position="260"/>
        <end position="272"/>
    </location>
</feature>
<comment type="function">
    <text evidence="7">May be a cell surface adhesion protein.</text>
</comment>
<name>A0AAD2E9G0_9LAMI</name>
<comment type="similarity">
    <text evidence="2">Belongs to the fasciclin-like AGP family.</text>
</comment>
<dbReference type="SMART" id="SM00554">
    <property type="entry name" value="FAS1"/>
    <property type="match status" value="1"/>
</dbReference>
<keyword evidence="12" id="KW-1185">Reference proteome</keyword>
<evidence type="ECO:0000313" key="12">
    <source>
        <dbReference type="Proteomes" id="UP000834106"/>
    </source>
</evidence>
<sequence length="322" mass="34946">MEGWHSLLGFIWSVRNFVIDYPESRERLQLHWRSLSPPPTPFQSEFSLASKLEVYSELRGQERGFKMNFMVFISAILVIFYFASANAQSVVASTPTPTPAPAPAPEYVNLTDLLSVAGPFHTFLGYLQSTKVIETLQNQANNTDEGITLFVPKDEAFASLKKPSISNLTQDQLKSLCLFHALPHYYKLADFTNLSRQSPIPTFAGGQYSLNFTDNSGTVHVDSGWTKTKVISAVRATDPVAVYETDKVLLPEAIFGTDIPPTPAPAPAPVPDTAPVADSPSEKGGSESSSSKSSPSSSHSILNSGKLSQLALAFVGGMLVFL</sequence>
<proteinExistence type="inferred from homology"/>
<feature type="region of interest" description="Disordered" evidence="8">
    <location>
        <begin position="260"/>
        <end position="300"/>
    </location>
</feature>
<dbReference type="PANTHER" id="PTHR32077">
    <property type="entry name" value="FASCICLIN-LIKE ARABINOGALACTAN PROTEIN"/>
    <property type="match status" value="1"/>
</dbReference>
<dbReference type="AlphaFoldDB" id="A0AAD2E9G0"/>
<reference evidence="11" key="1">
    <citation type="submission" date="2023-05" db="EMBL/GenBank/DDBJ databases">
        <authorList>
            <person name="Huff M."/>
        </authorList>
    </citation>
    <scope>NUCLEOTIDE SEQUENCE</scope>
</reference>
<evidence type="ECO:0000256" key="4">
    <source>
        <dbReference type="ARBA" id="ARBA00022622"/>
    </source>
</evidence>
<protein>
    <recommendedName>
        <fullName evidence="10">FAS1 domain-containing protein</fullName>
    </recommendedName>
</protein>
<evidence type="ECO:0000313" key="11">
    <source>
        <dbReference type="EMBL" id="CAI9782289.1"/>
    </source>
</evidence>
<dbReference type="FunFam" id="2.30.180.10:FF:000012">
    <property type="entry name" value="Fasciclin-like arabinogalactan protein 7"/>
    <property type="match status" value="1"/>
</dbReference>
<dbReference type="Proteomes" id="UP000834106">
    <property type="component" value="Chromosome 18"/>
</dbReference>
<feature type="domain" description="FAS1" evidence="10">
    <location>
        <begin position="107"/>
        <end position="249"/>
    </location>
</feature>
<evidence type="ECO:0000256" key="8">
    <source>
        <dbReference type="SAM" id="MobiDB-lite"/>
    </source>
</evidence>
<keyword evidence="9" id="KW-0812">Transmembrane</keyword>
<feature type="transmembrane region" description="Helical" evidence="9">
    <location>
        <begin position="65"/>
        <end position="83"/>
    </location>
</feature>
<keyword evidence="4" id="KW-0449">Lipoprotein</keyword>
<evidence type="ECO:0000256" key="2">
    <source>
        <dbReference type="ARBA" id="ARBA00007843"/>
    </source>
</evidence>
<feature type="compositionally biased region" description="Low complexity" evidence="8">
    <location>
        <begin position="286"/>
        <end position="298"/>
    </location>
</feature>
<dbReference type="Gene3D" id="2.30.180.10">
    <property type="entry name" value="FAS1 domain"/>
    <property type="match status" value="1"/>
</dbReference>
<evidence type="ECO:0000256" key="3">
    <source>
        <dbReference type="ARBA" id="ARBA00022475"/>
    </source>
</evidence>
<dbReference type="InterPro" id="IPR036378">
    <property type="entry name" value="FAS1_dom_sf"/>
</dbReference>
<dbReference type="GO" id="GO:0005886">
    <property type="term" value="C:plasma membrane"/>
    <property type="evidence" value="ECO:0007669"/>
    <property type="project" value="UniProtKB-SubCell"/>
</dbReference>
<comment type="subcellular location">
    <subcellularLocation>
        <location evidence="1">Cell membrane</location>
        <topology evidence="1">Lipid-anchor</topology>
        <topology evidence="1">GPI-anchor</topology>
    </subcellularLocation>
</comment>
<evidence type="ECO:0000256" key="1">
    <source>
        <dbReference type="ARBA" id="ARBA00004609"/>
    </source>
</evidence>
<keyword evidence="4" id="KW-0325">Glycoprotein</keyword>
<dbReference type="PANTHER" id="PTHR32077:SF3">
    <property type="entry name" value="FASCICLIN-LIKE ARABINOGALACTAN PROTEIN 7"/>
    <property type="match status" value="1"/>
</dbReference>
<keyword evidence="3" id="KW-1003">Cell membrane</keyword>
<gene>
    <name evidence="11" type="ORF">FPE_LOCUS29719</name>
</gene>
<evidence type="ECO:0000256" key="6">
    <source>
        <dbReference type="ARBA" id="ARBA00023136"/>
    </source>
</evidence>
<dbReference type="SUPFAM" id="SSF82153">
    <property type="entry name" value="FAS1 domain"/>
    <property type="match status" value="1"/>
</dbReference>
<organism evidence="11 12">
    <name type="scientific">Fraxinus pennsylvanica</name>
    <dbReference type="NCBI Taxonomy" id="56036"/>
    <lineage>
        <taxon>Eukaryota</taxon>
        <taxon>Viridiplantae</taxon>
        <taxon>Streptophyta</taxon>
        <taxon>Embryophyta</taxon>
        <taxon>Tracheophyta</taxon>
        <taxon>Spermatophyta</taxon>
        <taxon>Magnoliopsida</taxon>
        <taxon>eudicotyledons</taxon>
        <taxon>Gunneridae</taxon>
        <taxon>Pentapetalae</taxon>
        <taxon>asterids</taxon>
        <taxon>lamiids</taxon>
        <taxon>Lamiales</taxon>
        <taxon>Oleaceae</taxon>
        <taxon>Oleeae</taxon>
        <taxon>Fraxinus</taxon>
    </lineage>
</organism>
<evidence type="ECO:0000256" key="9">
    <source>
        <dbReference type="SAM" id="Phobius"/>
    </source>
</evidence>
<dbReference type="PROSITE" id="PS50213">
    <property type="entry name" value="FAS1"/>
    <property type="match status" value="1"/>
</dbReference>
<accession>A0AAD2E9G0</accession>
<dbReference type="EMBL" id="OU503053">
    <property type="protein sequence ID" value="CAI9782289.1"/>
    <property type="molecule type" value="Genomic_DNA"/>
</dbReference>
<dbReference type="InterPro" id="IPR000782">
    <property type="entry name" value="FAS1_domain"/>
</dbReference>